<protein>
    <submittedName>
        <fullName evidence="2">DNA polymerase beta domain protein region</fullName>
    </submittedName>
</protein>
<proteinExistence type="predicted"/>
<evidence type="ECO:0000313" key="2">
    <source>
        <dbReference type="EMBL" id="ACD05509.1"/>
    </source>
</evidence>
<name>B2UM65_AKKM8</name>
<feature type="domain" description="Polymerase beta nucleotidyltransferase" evidence="1">
    <location>
        <begin position="5"/>
        <end position="93"/>
    </location>
</feature>
<dbReference type="EMBL" id="CP001071">
    <property type="protein sequence ID" value="ACD05509.1"/>
    <property type="molecule type" value="Genomic_DNA"/>
</dbReference>
<evidence type="ECO:0000313" key="3">
    <source>
        <dbReference type="Proteomes" id="UP000001031"/>
    </source>
</evidence>
<evidence type="ECO:0000259" key="1">
    <source>
        <dbReference type="Pfam" id="PF18765"/>
    </source>
</evidence>
<gene>
    <name evidence="2" type="ordered locus">Amuc_1691</name>
</gene>
<dbReference type="InterPro" id="IPR041633">
    <property type="entry name" value="Polbeta"/>
</dbReference>
<keyword evidence="3" id="KW-1185">Reference proteome</keyword>
<organism evidence="2 3">
    <name type="scientific">Akkermansia muciniphila (strain ATCC BAA-835 / DSM 22959 / JCM 33894 / BCRC 81048 / CCUG 64013 / CIP 107961 / Muc)</name>
    <dbReference type="NCBI Taxonomy" id="349741"/>
    <lineage>
        <taxon>Bacteria</taxon>
        <taxon>Pseudomonadati</taxon>
        <taxon>Verrucomicrobiota</taxon>
        <taxon>Verrucomicrobiia</taxon>
        <taxon>Verrucomicrobiales</taxon>
        <taxon>Akkermansiaceae</taxon>
        <taxon>Akkermansia</taxon>
    </lineage>
</organism>
<sequence>MRSGIREILSQTPQIRKAVLFGSRALGTWKPASDIDLALEGEELDLSVLLTLQARLTELNLPVEVDLIIRNKITNPDLESHIHAYGQEWFSRSME</sequence>
<dbReference type="PaxDb" id="349741-Amuc_1691"/>
<dbReference type="AlphaFoldDB" id="B2UM65"/>
<dbReference type="SUPFAM" id="SSF81301">
    <property type="entry name" value="Nucleotidyltransferase"/>
    <property type="match status" value="1"/>
</dbReference>
<dbReference type="HOGENOM" id="CLU_130257_5_1_0"/>
<dbReference type="CDD" id="cd05403">
    <property type="entry name" value="NT_KNTase_like"/>
    <property type="match status" value="1"/>
</dbReference>
<dbReference type="InterPro" id="IPR043519">
    <property type="entry name" value="NT_sf"/>
</dbReference>
<dbReference type="Gene3D" id="3.30.460.10">
    <property type="entry name" value="Beta Polymerase, domain 2"/>
    <property type="match status" value="1"/>
</dbReference>
<dbReference type="InterPro" id="IPR052930">
    <property type="entry name" value="TA_antitoxin_MntA"/>
</dbReference>
<dbReference type="eggNOG" id="COG1669">
    <property type="taxonomic scope" value="Bacteria"/>
</dbReference>
<dbReference type="STRING" id="349741.Amuc_1691"/>
<dbReference type="PANTHER" id="PTHR43852:SF3">
    <property type="entry name" value="NUCLEOTIDYLTRANSFERASE"/>
    <property type="match status" value="1"/>
</dbReference>
<accession>B2UM65</accession>
<dbReference type="Pfam" id="PF18765">
    <property type="entry name" value="Polbeta"/>
    <property type="match status" value="1"/>
</dbReference>
<reference evidence="3" key="1">
    <citation type="journal article" date="2011" name="PLoS ONE">
        <title>The genome of Akkermansia muciniphila, a dedicated intestinal mucin degrader, and its use in exploring intestinal metagenomes.</title>
        <authorList>
            <person name="van Passel M.W."/>
            <person name="Kant R."/>
            <person name="Zoetendal E.G."/>
            <person name="Plugge C.M."/>
            <person name="Derrien M."/>
            <person name="Malfatti S.A."/>
            <person name="Chain P.S."/>
            <person name="Woyke T."/>
            <person name="Palva A."/>
            <person name="de Vos W.M."/>
            <person name="Smidt H."/>
        </authorList>
    </citation>
    <scope>NUCLEOTIDE SEQUENCE [LARGE SCALE GENOMIC DNA]</scope>
    <source>
        <strain evidence="3">ATCC BAA-835 / DSM 22959 / JCM 33894 / BCRC 81048 / CCUG 64013 / CIP 107961 / Muc</strain>
    </source>
</reference>
<dbReference type="KEGG" id="amu:Amuc_1691"/>
<dbReference type="Proteomes" id="UP000001031">
    <property type="component" value="Chromosome"/>
</dbReference>
<dbReference type="PANTHER" id="PTHR43852">
    <property type="entry name" value="NUCLEOTIDYLTRANSFERASE"/>
    <property type="match status" value="1"/>
</dbReference>